<comment type="subcellular location">
    <subcellularLocation>
        <location evidence="1">Cell membrane</location>
        <topology evidence="1">Multi-pass membrane protein</topology>
    </subcellularLocation>
</comment>
<feature type="transmembrane region" description="Helical" evidence="6">
    <location>
        <begin position="655"/>
        <end position="674"/>
    </location>
</feature>
<dbReference type="Gene3D" id="1.20.1640.10">
    <property type="entry name" value="Multidrug efflux transporter AcrB transmembrane domain"/>
    <property type="match status" value="2"/>
</dbReference>
<keyword evidence="4 6" id="KW-1133">Transmembrane helix</keyword>
<feature type="transmembrane region" description="Helical" evidence="6">
    <location>
        <begin position="189"/>
        <end position="206"/>
    </location>
</feature>
<evidence type="ECO:0000259" key="7">
    <source>
        <dbReference type="Pfam" id="PF03176"/>
    </source>
</evidence>
<accession>A0ABV7D4C3</accession>
<dbReference type="Proteomes" id="UP001595444">
    <property type="component" value="Unassembled WGS sequence"/>
</dbReference>
<dbReference type="InterPro" id="IPR004869">
    <property type="entry name" value="MMPL_dom"/>
</dbReference>
<gene>
    <name evidence="8" type="ORF">ACFOKA_08830</name>
</gene>
<sequence length="721" mass="78441">MKILPKTEGISGYLIYIAVPVFVIAIWAAFFLNVDLEPEVTPDFFFSSDSSIYKKNQAIREVFPSNQQILLNVGTAGSIEDPNFITKIGSLTTRIKALKGVTSVQSITNGPDDLDAARKNPLWKRLLIGKDEKSSFVIAFINTDNFAGLVEKVEQIASEEESQRYSIHISGLPYIVEQIRRNLTNDMKVFTLGAVILSALVLSVIFRSATVVSGAVVTCVTAAVLTLTLQSFMGIPIGILTANLGTIVFVLTLSHIIFLVSNWCNSENKVAGAKLQETIRHTLPASFWAGTTTLLGFSSLIFVEAKPLNQLGIGGTIGTACAFVCAYTIFPAFLRMAQVNPSSFSYMLARKFPRARHITRVLLVITIGAALGLGITGISKLNTDPSLLSYFKEDSKIYKGIFYVDDNGGSNPLLLVIRRNDLGKLDKGDSYDRMWELQQALSEHASVGSVISLPVIMAEGDEHWLGKLLPWNILLDILSKPEYGAVANSFVNKERTHALFMLRMIEAGRDRDRLEIINEIEKIPAQHGFAVTLTGGTYYLQGELAASVTKSMTMGILTLILLFGVIAFIISSSLMVTVGVMVCAASISAIVLGTLGIAGIPIDIISSPAMNICLGLIVDNMIHLTVTARRQMKERGATSIRDWEIWKNALDSQSWPALVSTITIMIGFSVFALSDFPPSQRFGLEITYGAGLAVILSLGVFPHIVARVAPPNTKGQQTPSH</sequence>
<feature type="transmembrane region" description="Helical" evidence="6">
    <location>
        <begin position="12"/>
        <end position="32"/>
    </location>
</feature>
<feature type="transmembrane region" description="Helical" evidence="6">
    <location>
        <begin position="358"/>
        <end position="378"/>
    </location>
</feature>
<evidence type="ECO:0000256" key="6">
    <source>
        <dbReference type="SAM" id="Phobius"/>
    </source>
</evidence>
<dbReference type="EMBL" id="JBHRSL010000006">
    <property type="protein sequence ID" value="MFC3052009.1"/>
    <property type="molecule type" value="Genomic_DNA"/>
</dbReference>
<keyword evidence="2" id="KW-1003">Cell membrane</keyword>
<evidence type="ECO:0000256" key="1">
    <source>
        <dbReference type="ARBA" id="ARBA00004651"/>
    </source>
</evidence>
<feature type="transmembrane region" description="Helical" evidence="6">
    <location>
        <begin position="686"/>
        <end position="706"/>
    </location>
</feature>
<feature type="transmembrane region" description="Helical" evidence="6">
    <location>
        <begin position="239"/>
        <end position="264"/>
    </location>
</feature>
<evidence type="ECO:0000313" key="8">
    <source>
        <dbReference type="EMBL" id="MFC3052009.1"/>
    </source>
</evidence>
<evidence type="ECO:0000313" key="9">
    <source>
        <dbReference type="Proteomes" id="UP001595444"/>
    </source>
</evidence>
<keyword evidence="9" id="KW-1185">Reference proteome</keyword>
<keyword evidence="3 6" id="KW-0812">Transmembrane</keyword>
<dbReference type="InterPro" id="IPR050545">
    <property type="entry name" value="Mycobact_MmpL"/>
</dbReference>
<feature type="transmembrane region" description="Helical" evidence="6">
    <location>
        <begin position="285"/>
        <end position="303"/>
    </location>
</feature>
<feature type="domain" description="Membrane transport protein MMPL" evidence="7">
    <location>
        <begin position="411"/>
        <end position="707"/>
    </location>
</feature>
<dbReference type="PANTHER" id="PTHR33406">
    <property type="entry name" value="MEMBRANE PROTEIN MJ1562-RELATED"/>
    <property type="match status" value="1"/>
</dbReference>
<feature type="transmembrane region" description="Helical" evidence="6">
    <location>
        <begin position="608"/>
        <end position="626"/>
    </location>
</feature>
<comment type="caution">
    <text evidence="8">The sequence shown here is derived from an EMBL/GenBank/DDBJ whole genome shotgun (WGS) entry which is preliminary data.</text>
</comment>
<protein>
    <submittedName>
        <fullName evidence="8">RND family transporter</fullName>
    </submittedName>
</protein>
<reference evidence="9" key="1">
    <citation type="journal article" date="2019" name="Int. J. Syst. Evol. Microbiol.">
        <title>The Global Catalogue of Microorganisms (GCM) 10K type strain sequencing project: providing services to taxonomists for standard genome sequencing and annotation.</title>
        <authorList>
            <consortium name="The Broad Institute Genomics Platform"/>
            <consortium name="The Broad Institute Genome Sequencing Center for Infectious Disease"/>
            <person name="Wu L."/>
            <person name="Ma J."/>
        </authorList>
    </citation>
    <scope>NUCLEOTIDE SEQUENCE [LARGE SCALE GENOMIC DNA]</scope>
    <source>
        <strain evidence="9">KCTC 62164</strain>
    </source>
</reference>
<dbReference type="RefSeq" id="WP_194215423.1">
    <property type="nucleotide sequence ID" value="NZ_CP061205.1"/>
</dbReference>
<evidence type="ECO:0000256" key="2">
    <source>
        <dbReference type="ARBA" id="ARBA00022475"/>
    </source>
</evidence>
<evidence type="ECO:0000256" key="5">
    <source>
        <dbReference type="ARBA" id="ARBA00023136"/>
    </source>
</evidence>
<evidence type="ECO:0000256" key="3">
    <source>
        <dbReference type="ARBA" id="ARBA00022692"/>
    </source>
</evidence>
<feature type="transmembrane region" description="Helical" evidence="6">
    <location>
        <begin position="211"/>
        <end position="233"/>
    </location>
</feature>
<dbReference type="Pfam" id="PF03176">
    <property type="entry name" value="MMPL"/>
    <property type="match status" value="2"/>
</dbReference>
<proteinExistence type="predicted"/>
<feature type="transmembrane region" description="Helical" evidence="6">
    <location>
        <begin position="315"/>
        <end position="337"/>
    </location>
</feature>
<dbReference type="PANTHER" id="PTHR33406:SF12">
    <property type="entry name" value="BLR2997 PROTEIN"/>
    <property type="match status" value="1"/>
</dbReference>
<feature type="transmembrane region" description="Helical" evidence="6">
    <location>
        <begin position="552"/>
        <end position="571"/>
    </location>
</feature>
<dbReference type="SUPFAM" id="SSF82866">
    <property type="entry name" value="Multidrug efflux transporter AcrB transmembrane domain"/>
    <property type="match status" value="2"/>
</dbReference>
<feature type="transmembrane region" description="Helical" evidence="6">
    <location>
        <begin position="578"/>
        <end position="602"/>
    </location>
</feature>
<feature type="domain" description="Membrane transport protein MMPL" evidence="7">
    <location>
        <begin position="98"/>
        <end position="336"/>
    </location>
</feature>
<name>A0ABV7D4C3_9PROT</name>
<keyword evidence="5 6" id="KW-0472">Membrane</keyword>
<organism evidence="8 9">
    <name type="scientific">Kordiimonas pumila</name>
    <dbReference type="NCBI Taxonomy" id="2161677"/>
    <lineage>
        <taxon>Bacteria</taxon>
        <taxon>Pseudomonadati</taxon>
        <taxon>Pseudomonadota</taxon>
        <taxon>Alphaproteobacteria</taxon>
        <taxon>Kordiimonadales</taxon>
        <taxon>Kordiimonadaceae</taxon>
        <taxon>Kordiimonas</taxon>
    </lineage>
</organism>
<evidence type="ECO:0000256" key="4">
    <source>
        <dbReference type="ARBA" id="ARBA00022989"/>
    </source>
</evidence>